<name>A0A564Y231_HYMDI</name>
<accession>A0A564Y231</accession>
<evidence type="ECO:0000313" key="2">
    <source>
        <dbReference type="Proteomes" id="UP000321570"/>
    </source>
</evidence>
<dbReference type="AlphaFoldDB" id="A0A564Y231"/>
<feature type="non-terminal residue" evidence="1">
    <location>
        <position position="1"/>
    </location>
</feature>
<organism evidence="1 2">
    <name type="scientific">Hymenolepis diminuta</name>
    <name type="common">Rat tapeworm</name>
    <dbReference type="NCBI Taxonomy" id="6216"/>
    <lineage>
        <taxon>Eukaryota</taxon>
        <taxon>Metazoa</taxon>
        <taxon>Spiralia</taxon>
        <taxon>Lophotrochozoa</taxon>
        <taxon>Platyhelminthes</taxon>
        <taxon>Cestoda</taxon>
        <taxon>Eucestoda</taxon>
        <taxon>Cyclophyllidea</taxon>
        <taxon>Hymenolepididae</taxon>
        <taxon>Hymenolepis</taxon>
    </lineage>
</organism>
<dbReference type="Proteomes" id="UP000321570">
    <property type="component" value="Unassembled WGS sequence"/>
</dbReference>
<reference evidence="1 2" key="1">
    <citation type="submission" date="2019-07" db="EMBL/GenBank/DDBJ databases">
        <authorList>
            <person name="Jastrzebski P J."/>
            <person name="Paukszto L."/>
            <person name="Jastrzebski P J."/>
        </authorList>
    </citation>
    <scope>NUCLEOTIDE SEQUENCE [LARGE SCALE GENOMIC DNA]</scope>
    <source>
        <strain evidence="1 2">WMS-il1</strain>
    </source>
</reference>
<gene>
    <name evidence="1" type="ORF">WMSIL1_LOCUS2017</name>
</gene>
<keyword evidence="2" id="KW-1185">Reference proteome</keyword>
<proteinExistence type="predicted"/>
<dbReference type="EMBL" id="CABIJS010000047">
    <property type="protein sequence ID" value="VUZ41109.1"/>
    <property type="molecule type" value="Genomic_DNA"/>
</dbReference>
<protein>
    <submittedName>
        <fullName evidence="1">Uncharacterized protein</fullName>
    </submittedName>
</protein>
<sequence length="138" mass="15634">NILGYPAHPKQLCIFSLECSEVQIELQLHERECTDVFTFPDKLIFIGGWRSHNNPGSKGVDVMHISTGQVLSLPDMVKDRCSPVGVRTENPFRKCYSTFILVPWSPSSESFKFCYFVHQPDLNSVIGHLSQWMCADGN</sequence>
<evidence type="ECO:0000313" key="1">
    <source>
        <dbReference type="EMBL" id="VUZ41109.1"/>
    </source>
</evidence>